<comment type="caution">
    <text evidence="3">The sequence shown here is derived from an EMBL/GenBank/DDBJ whole genome shotgun (WGS) entry which is preliminary data.</text>
</comment>
<gene>
    <name evidence="3" type="ORF">GCM10010992_15720</name>
</gene>
<sequence>MKRYFLVLAASVALLVTSCSPFQVKTDYSPTAHFTDYKTYQFRVDDLKINDLDKDRVLNEVAKNLQSKGLSASQTPDLIINLKASHKEITDINNDYPGGMWGWGGPYGWGWGMNRTWTNHYTRGSLVIDIVDTKTNKLVWQGVGNGINVDSPKSKQKQIPAIVEEMMANFPPIKK</sequence>
<feature type="chain" id="PRO_5046730924" description="DUF4136 domain-containing protein" evidence="1">
    <location>
        <begin position="25"/>
        <end position="175"/>
    </location>
</feature>
<feature type="domain" description="DUF4136" evidence="2">
    <location>
        <begin position="24"/>
        <end position="172"/>
    </location>
</feature>
<evidence type="ECO:0000256" key="1">
    <source>
        <dbReference type="SAM" id="SignalP"/>
    </source>
</evidence>
<dbReference type="EMBL" id="BMLV01000003">
    <property type="protein sequence ID" value="GGP04298.1"/>
    <property type="molecule type" value="Genomic_DNA"/>
</dbReference>
<dbReference type="Gene3D" id="3.30.160.670">
    <property type="match status" value="1"/>
</dbReference>
<evidence type="ECO:0000313" key="4">
    <source>
        <dbReference type="Proteomes" id="UP000620064"/>
    </source>
</evidence>
<proteinExistence type="predicted"/>
<evidence type="ECO:0000259" key="2">
    <source>
        <dbReference type="Pfam" id="PF13590"/>
    </source>
</evidence>
<keyword evidence="4" id="KW-1185">Reference proteome</keyword>
<keyword evidence="1" id="KW-0732">Signal</keyword>
<name>A0ABQ2NKF8_9FLAO</name>
<reference evidence="4" key="1">
    <citation type="journal article" date="2019" name="Int. J. Syst. Evol. Microbiol.">
        <title>The Global Catalogue of Microorganisms (GCM) 10K type strain sequencing project: providing services to taxonomists for standard genome sequencing and annotation.</title>
        <authorList>
            <consortium name="The Broad Institute Genomics Platform"/>
            <consortium name="The Broad Institute Genome Sequencing Center for Infectious Disease"/>
            <person name="Wu L."/>
            <person name="Ma J."/>
        </authorList>
    </citation>
    <scope>NUCLEOTIDE SEQUENCE [LARGE SCALE GENOMIC DNA]</scope>
    <source>
        <strain evidence="4">CGMCC 1.7656</strain>
    </source>
</reference>
<dbReference type="RefSeq" id="WP_188617560.1">
    <property type="nucleotide sequence ID" value="NZ_BMLV01000003.1"/>
</dbReference>
<organism evidence="3 4">
    <name type="scientific">Cloacibacterium rupense</name>
    <dbReference type="NCBI Taxonomy" id="517423"/>
    <lineage>
        <taxon>Bacteria</taxon>
        <taxon>Pseudomonadati</taxon>
        <taxon>Bacteroidota</taxon>
        <taxon>Flavobacteriia</taxon>
        <taxon>Flavobacteriales</taxon>
        <taxon>Weeksellaceae</taxon>
    </lineage>
</organism>
<dbReference type="Proteomes" id="UP000620064">
    <property type="component" value="Unassembled WGS sequence"/>
</dbReference>
<evidence type="ECO:0000313" key="3">
    <source>
        <dbReference type="EMBL" id="GGP04298.1"/>
    </source>
</evidence>
<dbReference type="Pfam" id="PF13590">
    <property type="entry name" value="DUF4136"/>
    <property type="match status" value="1"/>
</dbReference>
<protein>
    <recommendedName>
        <fullName evidence="2">DUF4136 domain-containing protein</fullName>
    </recommendedName>
</protein>
<feature type="signal peptide" evidence="1">
    <location>
        <begin position="1"/>
        <end position="24"/>
    </location>
</feature>
<dbReference type="PROSITE" id="PS51257">
    <property type="entry name" value="PROKAR_LIPOPROTEIN"/>
    <property type="match status" value="1"/>
</dbReference>
<dbReference type="InterPro" id="IPR025411">
    <property type="entry name" value="DUF4136"/>
</dbReference>
<accession>A0ABQ2NKF8</accession>